<dbReference type="AlphaFoldDB" id="A0A6A3I5V1"/>
<dbReference type="Proteomes" id="UP000434957">
    <property type="component" value="Unassembled WGS sequence"/>
</dbReference>
<gene>
    <name evidence="2" type="ORF">PR001_g22240</name>
    <name evidence="1" type="ORF">PR002_g25560</name>
    <name evidence="3" type="ORF">PR003_g23430</name>
</gene>
<keyword evidence="5" id="KW-1185">Reference proteome</keyword>
<evidence type="ECO:0000313" key="5">
    <source>
        <dbReference type="Proteomes" id="UP000434957"/>
    </source>
</evidence>
<organism evidence="1 6">
    <name type="scientific">Phytophthora rubi</name>
    <dbReference type="NCBI Taxonomy" id="129364"/>
    <lineage>
        <taxon>Eukaryota</taxon>
        <taxon>Sar</taxon>
        <taxon>Stramenopiles</taxon>
        <taxon>Oomycota</taxon>
        <taxon>Peronosporomycetes</taxon>
        <taxon>Peronosporales</taxon>
        <taxon>Peronosporaceae</taxon>
        <taxon>Phytophthora</taxon>
    </lineage>
</organism>
<evidence type="ECO:0000313" key="6">
    <source>
        <dbReference type="Proteomes" id="UP000435112"/>
    </source>
</evidence>
<dbReference type="Proteomes" id="UP000429607">
    <property type="component" value="Unassembled WGS sequence"/>
</dbReference>
<protein>
    <submittedName>
        <fullName evidence="1">Uncharacterized protein</fullName>
    </submittedName>
</protein>
<dbReference type="Proteomes" id="UP000435112">
    <property type="component" value="Unassembled WGS sequence"/>
</dbReference>
<dbReference type="EMBL" id="QXFU01003409">
    <property type="protein sequence ID" value="KAE8975618.1"/>
    <property type="molecule type" value="Genomic_DNA"/>
</dbReference>
<comment type="caution">
    <text evidence="1">The sequence shown here is derived from an EMBL/GenBank/DDBJ whole genome shotgun (WGS) entry which is preliminary data.</text>
</comment>
<reference evidence="4 6" key="1">
    <citation type="submission" date="2018-09" db="EMBL/GenBank/DDBJ databases">
        <title>Genomic investigation of the strawberry pathogen Phytophthora fragariae indicates pathogenicity is determined by transcriptional variation in three key races.</title>
        <authorList>
            <person name="Adams T.M."/>
            <person name="Armitage A.D."/>
            <person name="Sobczyk M.K."/>
            <person name="Bates H.J."/>
            <person name="Dunwell J.M."/>
            <person name="Nellist C.F."/>
            <person name="Harrison R.J."/>
        </authorList>
    </citation>
    <scope>NUCLEOTIDE SEQUENCE [LARGE SCALE GENOMIC DNA]</scope>
    <source>
        <strain evidence="2 4">SCRP249</strain>
        <strain evidence="1 6">SCRP324</strain>
        <strain evidence="3 5">SCRP333</strain>
    </source>
</reference>
<dbReference type="OrthoDB" id="10278812at2759"/>
<name>A0A6A3I5V1_9STRA</name>
<accession>A0A6A3I5V1</accession>
<dbReference type="EMBL" id="QXFV01002447">
    <property type="protein sequence ID" value="KAE8987734.1"/>
    <property type="molecule type" value="Genomic_DNA"/>
</dbReference>
<evidence type="ECO:0000313" key="4">
    <source>
        <dbReference type="Proteomes" id="UP000429607"/>
    </source>
</evidence>
<sequence length="93" mass="9548">MRAVAQTSFIMASFAETVPVAFQFPASAAVCLVTWSPSESATGSVRATHLGVALRPAGLANGWPRAMGSSGEMAGLSNALGLCSDMSRRSSLE</sequence>
<evidence type="ECO:0000313" key="2">
    <source>
        <dbReference type="EMBL" id="KAE8987734.1"/>
    </source>
</evidence>
<dbReference type="EMBL" id="QXFT01002475">
    <property type="protein sequence ID" value="KAE9297708.1"/>
    <property type="molecule type" value="Genomic_DNA"/>
</dbReference>
<proteinExistence type="predicted"/>
<evidence type="ECO:0000313" key="1">
    <source>
        <dbReference type="EMBL" id="KAE8975618.1"/>
    </source>
</evidence>
<evidence type="ECO:0000313" key="3">
    <source>
        <dbReference type="EMBL" id="KAE9297708.1"/>
    </source>
</evidence>